<dbReference type="InterPro" id="IPR013785">
    <property type="entry name" value="Aldolase_TIM"/>
</dbReference>
<dbReference type="GO" id="GO:0008840">
    <property type="term" value="F:4-hydroxy-tetrahydrodipicolinate synthase activity"/>
    <property type="evidence" value="ECO:0007669"/>
    <property type="project" value="TreeGrafter"/>
</dbReference>
<evidence type="ECO:0000313" key="6">
    <source>
        <dbReference type="Proteomes" id="UP000305067"/>
    </source>
</evidence>
<proteinExistence type="inferred from homology"/>
<dbReference type="PRINTS" id="PR00146">
    <property type="entry name" value="DHPICSNTHASE"/>
</dbReference>
<feature type="active site" description="Proton donor/acceptor" evidence="3">
    <location>
        <position position="146"/>
    </location>
</feature>
<evidence type="ECO:0000256" key="3">
    <source>
        <dbReference type="PIRSR" id="PIRSR001365-1"/>
    </source>
</evidence>
<dbReference type="Gene3D" id="3.20.20.70">
    <property type="entry name" value="Aldolase class I"/>
    <property type="match status" value="1"/>
</dbReference>
<gene>
    <name evidence="5" type="ORF">BDV98DRAFT_523701</name>
</gene>
<evidence type="ECO:0000256" key="4">
    <source>
        <dbReference type="PIRSR" id="PIRSR001365-2"/>
    </source>
</evidence>
<evidence type="ECO:0000313" key="5">
    <source>
        <dbReference type="EMBL" id="TFL04977.1"/>
    </source>
</evidence>
<keyword evidence="6" id="KW-1185">Reference proteome</keyword>
<feature type="active site" description="Schiff-base intermediate with substrate" evidence="3">
    <location>
        <position position="175"/>
    </location>
</feature>
<dbReference type="PANTHER" id="PTHR12128:SF66">
    <property type="entry name" value="4-HYDROXY-2-OXOGLUTARATE ALDOLASE, MITOCHONDRIAL"/>
    <property type="match status" value="1"/>
</dbReference>
<feature type="binding site" evidence="4">
    <location>
        <position position="226"/>
    </location>
    <ligand>
        <name>pyruvate</name>
        <dbReference type="ChEBI" id="CHEBI:15361"/>
    </ligand>
</feature>
<evidence type="ECO:0000256" key="1">
    <source>
        <dbReference type="ARBA" id="ARBA00023239"/>
    </source>
</evidence>
<evidence type="ECO:0000256" key="2">
    <source>
        <dbReference type="PIRNR" id="PIRNR001365"/>
    </source>
</evidence>
<dbReference type="InterPro" id="IPR002220">
    <property type="entry name" value="DapA-like"/>
</dbReference>
<dbReference type="CDD" id="cd00408">
    <property type="entry name" value="DHDPS-like"/>
    <property type="match status" value="1"/>
</dbReference>
<dbReference type="AlphaFoldDB" id="A0A5C3QU94"/>
<dbReference type="PANTHER" id="PTHR12128">
    <property type="entry name" value="DIHYDRODIPICOLINATE SYNTHASE"/>
    <property type="match status" value="1"/>
</dbReference>
<dbReference type="Pfam" id="PF00701">
    <property type="entry name" value="DHDPS"/>
    <property type="match status" value="1"/>
</dbReference>
<name>A0A5C3QU94_9AGAR</name>
<dbReference type="STRING" id="1884261.A0A5C3QU94"/>
<dbReference type="SMART" id="SM01130">
    <property type="entry name" value="DHDPS"/>
    <property type="match status" value="1"/>
</dbReference>
<comment type="similarity">
    <text evidence="2">Belongs to the DapA family.</text>
</comment>
<organism evidence="5 6">
    <name type="scientific">Pterulicium gracile</name>
    <dbReference type="NCBI Taxonomy" id="1884261"/>
    <lineage>
        <taxon>Eukaryota</taxon>
        <taxon>Fungi</taxon>
        <taxon>Dikarya</taxon>
        <taxon>Basidiomycota</taxon>
        <taxon>Agaricomycotina</taxon>
        <taxon>Agaricomycetes</taxon>
        <taxon>Agaricomycetidae</taxon>
        <taxon>Agaricales</taxon>
        <taxon>Pleurotineae</taxon>
        <taxon>Pterulaceae</taxon>
        <taxon>Pterulicium</taxon>
    </lineage>
</organism>
<sequence length="327" mass="34919">MSPRPFPNGVYCPLTTPFKAQTEEVDYDALKTQVVRLAKARCGIVLLGTNGEASHLSDTERTSIITAARTALTAANFPDTALLVGTGTGSARETVKLCNEAKAAGADYAIVIPPGYFAFAIGKNREALKSYFWEVLDKSEVPVMIYNFPGASAGIDLDSDILVELSEHQNCFGAKLTCGGIGKGHRLSIHTQSAEYKKRHPTPFIVMPGFSDILLPSMIALSSGCITGTGNIIPKTIVKLYDVAEEALRTGSLEKLREAQALQEIVSLADWAIVKAGIGGTKYALDTYVQAGLGGVPRSPLPIAGQEIHALLARDLVRAVEFEKSLP</sequence>
<reference evidence="5 6" key="1">
    <citation type="journal article" date="2019" name="Nat. Ecol. Evol.">
        <title>Megaphylogeny resolves global patterns of mushroom evolution.</title>
        <authorList>
            <person name="Varga T."/>
            <person name="Krizsan K."/>
            <person name="Foldi C."/>
            <person name="Dima B."/>
            <person name="Sanchez-Garcia M."/>
            <person name="Sanchez-Ramirez S."/>
            <person name="Szollosi G.J."/>
            <person name="Szarkandi J.G."/>
            <person name="Papp V."/>
            <person name="Albert L."/>
            <person name="Andreopoulos W."/>
            <person name="Angelini C."/>
            <person name="Antonin V."/>
            <person name="Barry K.W."/>
            <person name="Bougher N.L."/>
            <person name="Buchanan P."/>
            <person name="Buyck B."/>
            <person name="Bense V."/>
            <person name="Catcheside P."/>
            <person name="Chovatia M."/>
            <person name="Cooper J."/>
            <person name="Damon W."/>
            <person name="Desjardin D."/>
            <person name="Finy P."/>
            <person name="Geml J."/>
            <person name="Haridas S."/>
            <person name="Hughes K."/>
            <person name="Justo A."/>
            <person name="Karasinski D."/>
            <person name="Kautmanova I."/>
            <person name="Kiss B."/>
            <person name="Kocsube S."/>
            <person name="Kotiranta H."/>
            <person name="LaButti K.M."/>
            <person name="Lechner B.E."/>
            <person name="Liimatainen K."/>
            <person name="Lipzen A."/>
            <person name="Lukacs Z."/>
            <person name="Mihaltcheva S."/>
            <person name="Morgado L.N."/>
            <person name="Niskanen T."/>
            <person name="Noordeloos M.E."/>
            <person name="Ohm R.A."/>
            <person name="Ortiz-Santana B."/>
            <person name="Ovrebo C."/>
            <person name="Racz N."/>
            <person name="Riley R."/>
            <person name="Savchenko A."/>
            <person name="Shiryaev A."/>
            <person name="Soop K."/>
            <person name="Spirin V."/>
            <person name="Szebenyi C."/>
            <person name="Tomsovsky M."/>
            <person name="Tulloss R.E."/>
            <person name="Uehling J."/>
            <person name="Grigoriev I.V."/>
            <person name="Vagvolgyi C."/>
            <person name="Papp T."/>
            <person name="Martin F.M."/>
            <person name="Miettinen O."/>
            <person name="Hibbett D.S."/>
            <person name="Nagy L.G."/>
        </authorList>
    </citation>
    <scope>NUCLEOTIDE SEQUENCE [LARGE SCALE GENOMIC DNA]</scope>
    <source>
        <strain evidence="5 6">CBS 309.79</strain>
    </source>
</reference>
<keyword evidence="1 2" id="KW-0456">Lyase</keyword>
<dbReference type="SUPFAM" id="SSF51569">
    <property type="entry name" value="Aldolase"/>
    <property type="match status" value="1"/>
</dbReference>
<accession>A0A5C3QU94</accession>
<protein>
    <submittedName>
        <fullName evidence="5">Putative dihydrodipicolinate synthase</fullName>
    </submittedName>
</protein>
<dbReference type="Proteomes" id="UP000305067">
    <property type="component" value="Unassembled WGS sequence"/>
</dbReference>
<dbReference type="OrthoDB" id="191315at2759"/>
<dbReference type="PIRSF" id="PIRSF001365">
    <property type="entry name" value="DHDPS"/>
    <property type="match status" value="1"/>
</dbReference>
<dbReference type="EMBL" id="ML178817">
    <property type="protein sequence ID" value="TFL04977.1"/>
    <property type="molecule type" value="Genomic_DNA"/>
</dbReference>